<dbReference type="InterPro" id="IPR008271">
    <property type="entry name" value="Ser/Thr_kinase_AS"/>
</dbReference>
<dbReference type="CDD" id="cd14066">
    <property type="entry name" value="STKc_IRAK"/>
    <property type="match status" value="1"/>
</dbReference>
<evidence type="ECO:0000259" key="18">
    <source>
        <dbReference type="PROSITE" id="PS50026"/>
    </source>
</evidence>
<dbReference type="InterPro" id="IPR000742">
    <property type="entry name" value="EGF"/>
</dbReference>
<evidence type="ECO:0000256" key="3">
    <source>
        <dbReference type="ARBA" id="ARBA00022536"/>
    </source>
</evidence>
<keyword evidence="3 14" id="KW-0245">EGF-like domain</keyword>
<evidence type="ECO:0000256" key="2">
    <source>
        <dbReference type="ARBA" id="ARBA00022527"/>
    </source>
</evidence>
<dbReference type="InterPro" id="IPR001881">
    <property type="entry name" value="EGF-like_Ca-bd_dom"/>
</dbReference>
<evidence type="ECO:0000256" key="4">
    <source>
        <dbReference type="ARBA" id="ARBA00022679"/>
    </source>
</evidence>
<comment type="caution">
    <text evidence="19">The sequence shown here is derived from an EMBL/GenBank/DDBJ whole genome shotgun (WGS) entry which is preliminary data.</text>
</comment>
<evidence type="ECO:0000256" key="1">
    <source>
        <dbReference type="ARBA" id="ARBA00004479"/>
    </source>
</evidence>
<dbReference type="PROSITE" id="PS01187">
    <property type="entry name" value="EGF_CA"/>
    <property type="match status" value="1"/>
</dbReference>
<dbReference type="SMART" id="SM00181">
    <property type="entry name" value="EGF"/>
    <property type="match status" value="2"/>
</dbReference>
<dbReference type="FunFam" id="2.10.25.10:FF:000038">
    <property type="entry name" value="Fibrillin 2"/>
    <property type="match status" value="1"/>
</dbReference>
<dbReference type="AlphaFoldDB" id="A0A7J6DM46"/>
<dbReference type="SMART" id="SM00220">
    <property type="entry name" value="S_TKc"/>
    <property type="match status" value="1"/>
</dbReference>
<sequence length="695" mass="76916">MALQKNPIMVLLLFGLLQLIVVTKSENTTIQGCPQYCGSVKIPYPFGYTKGCYYNTSFQLTCNQTFNPPKPFFQGSNVTILEIILEDGELLIESPIARDCYDKRGKLMENESNQEVYTISFSQFPLSTRNKFITVGCDTVGVVVGGGNSGRLFVTGCIAFCNKTNDVVNGSCEGIGCCQMDIPKDVWDFGTISGPILNNHAIVHDFNPCGYAFVAQEGSYNFSKLDLVNLKKKNTSRVVLDLTIGNFTCEQAKVMDDYACRAKNSKCLNSSNYGPGYRCKCLDGFKGNPYLLDGCGDINECLRPINPCQERWSCENLIGSFKCSCLKGFKGDGKINGTGCTPIDHTTSKFYLNEFQQKATLNYDQSRVIGQGGYGTVYKGILTCDKIVAIKKSKISNTSQIEQFINEVIVLSQINHRNVVKLIGCCLESEVPLLVYEYITNGTLSDHLFDKLGKYSSLSWKMRLNIATETASAIAYFHSSISMAIIHRDIKTANILLDENCIAKVSDFGASRLVPVDQTQLTTLVQGTLGYLDPEYFHTSQLTEKSDVYSFGVVLAELLTGQKALSFERPEGGINLALHFISSMKEDRLLQILDKNMIIVDEDIEAIKVVANLAKWCLRVRGEERPSMKEVASELEGLIHKEIHPWGPNSNNNQEDMNVEETKYLLESSCLHAHIGSSNDSSPSVVVLLDGCSVC</sequence>
<proteinExistence type="predicted"/>
<keyword evidence="7 15" id="KW-0547">Nucleotide-binding</keyword>
<keyword evidence="10" id="KW-1015">Disulfide bond</keyword>
<reference evidence="19 20" key="1">
    <citation type="journal article" date="2020" name="bioRxiv">
        <title>Sequence and annotation of 42 cannabis genomes reveals extensive copy number variation in cannabinoid synthesis and pathogen resistance genes.</title>
        <authorList>
            <person name="Mckernan K.J."/>
            <person name="Helbert Y."/>
            <person name="Kane L.T."/>
            <person name="Ebling H."/>
            <person name="Zhang L."/>
            <person name="Liu B."/>
            <person name="Eaton Z."/>
            <person name="Mclaughlin S."/>
            <person name="Kingan S."/>
            <person name="Baybayan P."/>
            <person name="Concepcion G."/>
            <person name="Jordan M."/>
            <person name="Riva A."/>
            <person name="Barbazuk W."/>
            <person name="Harkins T."/>
        </authorList>
    </citation>
    <scope>NUCLEOTIDE SEQUENCE [LARGE SCALE GENOMIC DNA]</scope>
    <source>
        <strain evidence="20">cv. Jamaican Lion 4</strain>
        <tissue evidence="19">Leaf</tissue>
    </source>
</reference>
<keyword evidence="6" id="KW-0677">Repeat</keyword>
<evidence type="ECO:0000256" key="6">
    <source>
        <dbReference type="ARBA" id="ARBA00022737"/>
    </source>
</evidence>
<evidence type="ECO:0000256" key="8">
    <source>
        <dbReference type="ARBA" id="ARBA00022777"/>
    </source>
</evidence>
<dbReference type="GO" id="GO:0004674">
    <property type="term" value="F:protein serine/threonine kinase activity"/>
    <property type="evidence" value="ECO:0007669"/>
    <property type="project" value="UniProtKB-KW"/>
</dbReference>
<feature type="signal peptide" evidence="16">
    <location>
        <begin position="1"/>
        <end position="25"/>
    </location>
</feature>
<feature type="binding site" evidence="15">
    <location>
        <position position="392"/>
    </location>
    <ligand>
        <name>ATP</name>
        <dbReference type="ChEBI" id="CHEBI:30616"/>
    </ligand>
</feature>
<comment type="catalytic activity">
    <reaction evidence="13">
        <text>L-threonyl-[protein] + ATP = O-phospho-L-threonyl-[protein] + ADP + H(+)</text>
        <dbReference type="Rhea" id="RHEA:46608"/>
        <dbReference type="Rhea" id="RHEA-COMP:11060"/>
        <dbReference type="Rhea" id="RHEA-COMP:11605"/>
        <dbReference type="ChEBI" id="CHEBI:15378"/>
        <dbReference type="ChEBI" id="CHEBI:30013"/>
        <dbReference type="ChEBI" id="CHEBI:30616"/>
        <dbReference type="ChEBI" id="CHEBI:61977"/>
        <dbReference type="ChEBI" id="CHEBI:456216"/>
    </reaction>
</comment>
<dbReference type="Gene3D" id="3.30.200.20">
    <property type="entry name" value="Phosphorylase Kinase, domain 1"/>
    <property type="match status" value="1"/>
</dbReference>
<dbReference type="InterPro" id="IPR018097">
    <property type="entry name" value="EGF_Ca-bd_CS"/>
</dbReference>
<dbReference type="PANTHER" id="PTHR27005">
    <property type="entry name" value="WALL-ASSOCIATED RECEPTOR KINASE-LIKE 21"/>
    <property type="match status" value="1"/>
</dbReference>
<evidence type="ECO:0000256" key="10">
    <source>
        <dbReference type="ARBA" id="ARBA00023157"/>
    </source>
</evidence>
<dbReference type="Pfam" id="PF13947">
    <property type="entry name" value="GUB_WAK_bind"/>
    <property type="match status" value="1"/>
</dbReference>
<dbReference type="InterPro" id="IPR000152">
    <property type="entry name" value="EGF-type_Asp/Asn_hydroxyl_site"/>
</dbReference>
<keyword evidence="11" id="KW-0325">Glycoprotein</keyword>
<evidence type="ECO:0000256" key="16">
    <source>
        <dbReference type="SAM" id="SignalP"/>
    </source>
</evidence>
<dbReference type="FunFam" id="1.10.510.10:FF:000084">
    <property type="entry name" value="Wall-associated receptor kinase 2"/>
    <property type="match status" value="1"/>
</dbReference>
<dbReference type="GO" id="GO:0030247">
    <property type="term" value="F:polysaccharide binding"/>
    <property type="evidence" value="ECO:0007669"/>
    <property type="project" value="InterPro"/>
</dbReference>
<dbReference type="InterPro" id="IPR011009">
    <property type="entry name" value="Kinase-like_dom_sf"/>
</dbReference>
<dbReference type="Pfam" id="PF07714">
    <property type="entry name" value="PK_Tyr_Ser-Thr"/>
    <property type="match status" value="1"/>
</dbReference>
<dbReference type="InterPro" id="IPR045274">
    <property type="entry name" value="WAK-like"/>
</dbReference>
<dbReference type="Gene3D" id="1.10.510.10">
    <property type="entry name" value="Transferase(Phosphotransferase) domain 1"/>
    <property type="match status" value="1"/>
</dbReference>
<protein>
    <submittedName>
        <fullName evidence="19">Uncharacterized protein</fullName>
    </submittedName>
</protein>
<keyword evidence="5 16" id="KW-0732">Signal</keyword>
<keyword evidence="9 15" id="KW-0067">ATP-binding</keyword>
<name>A0A7J6DM46_CANSA</name>
<dbReference type="InterPro" id="IPR049883">
    <property type="entry name" value="NOTCH1_EGF-like"/>
</dbReference>
<dbReference type="InterPro" id="IPR017441">
    <property type="entry name" value="Protein_kinase_ATP_BS"/>
</dbReference>
<dbReference type="SUPFAM" id="SSF57196">
    <property type="entry name" value="EGF/Laminin"/>
    <property type="match status" value="1"/>
</dbReference>
<dbReference type="CDD" id="cd00054">
    <property type="entry name" value="EGF_CA"/>
    <property type="match status" value="1"/>
</dbReference>
<evidence type="ECO:0000256" key="7">
    <source>
        <dbReference type="ARBA" id="ARBA00022741"/>
    </source>
</evidence>
<dbReference type="GO" id="GO:0005524">
    <property type="term" value="F:ATP binding"/>
    <property type="evidence" value="ECO:0007669"/>
    <property type="project" value="UniProtKB-UniRule"/>
</dbReference>
<evidence type="ECO:0000256" key="13">
    <source>
        <dbReference type="ARBA" id="ARBA00047951"/>
    </source>
</evidence>
<comment type="catalytic activity">
    <reaction evidence="12">
        <text>L-seryl-[protein] + ATP = O-phospho-L-seryl-[protein] + ADP + H(+)</text>
        <dbReference type="Rhea" id="RHEA:17989"/>
        <dbReference type="Rhea" id="RHEA-COMP:9863"/>
        <dbReference type="Rhea" id="RHEA-COMP:11604"/>
        <dbReference type="ChEBI" id="CHEBI:15378"/>
        <dbReference type="ChEBI" id="CHEBI:29999"/>
        <dbReference type="ChEBI" id="CHEBI:30616"/>
        <dbReference type="ChEBI" id="CHEBI:83421"/>
        <dbReference type="ChEBI" id="CHEBI:456216"/>
    </reaction>
</comment>
<feature type="chain" id="PRO_5029644683" evidence="16">
    <location>
        <begin position="26"/>
        <end position="695"/>
    </location>
</feature>
<feature type="domain" description="EGF-like" evidence="18">
    <location>
        <begin position="297"/>
        <end position="332"/>
    </location>
</feature>
<evidence type="ECO:0000256" key="12">
    <source>
        <dbReference type="ARBA" id="ARBA00047558"/>
    </source>
</evidence>
<evidence type="ECO:0000256" key="14">
    <source>
        <dbReference type="PROSITE-ProRule" id="PRU00076"/>
    </source>
</evidence>
<comment type="subcellular location">
    <subcellularLocation>
        <location evidence="1">Membrane</location>
        <topology evidence="1">Single-pass type I membrane protein</topology>
    </subcellularLocation>
</comment>
<dbReference type="SUPFAM" id="SSF56112">
    <property type="entry name" value="Protein kinase-like (PK-like)"/>
    <property type="match status" value="1"/>
</dbReference>
<keyword evidence="4" id="KW-0808">Transferase</keyword>
<dbReference type="Pfam" id="PF07645">
    <property type="entry name" value="EGF_CA"/>
    <property type="match status" value="1"/>
</dbReference>
<dbReference type="PANTHER" id="PTHR27005:SF283">
    <property type="entry name" value="OS02G0633066 PROTEIN"/>
    <property type="match status" value="1"/>
</dbReference>
<dbReference type="EMBL" id="JAATIQ010000931">
    <property type="protein sequence ID" value="KAF4346699.1"/>
    <property type="molecule type" value="Genomic_DNA"/>
</dbReference>
<evidence type="ECO:0000313" key="20">
    <source>
        <dbReference type="Proteomes" id="UP000583929"/>
    </source>
</evidence>
<dbReference type="InterPro" id="IPR025287">
    <property type="entry name" value="WAK_GUB"/>
</dbReference>
<dbReference type="PROSITE" id="PS00010">
    <property type="entry name" value="ASX_HYDROXYL"/>
    <property type="match status" value="1"/>
</dbReference>
<evidence type="ECO:0000259" key="17">
    <source>
        <dbReference type="PROSITE" id="PS50011"/>
    </source>
</evidence>
<organism evidence="19 20">
    <name type="scientific">Cannabis sativa</name>
    <name type="common">Hemp</name>
    <name type="synonym">Marijuana</name>
    <dbReference type="NCBI Taxonomy" id="3483"/>
    <lineage>
        <taxon>Eukaryota</taxon>
        <taxon>Viridiplantae</taxon>
        <taxon>Streptophyta</taxon>
        <taxon>Embryophyta</taxon>
        <taxon>Tracheophyta</taxon>
        <taxon>Spermatophyta</taxon>
        <taxon>Magnoliopsida</taxon>
        <taxon>eudicotyledons</taxon>
        <taxon>Gunneridae</taxon>
        <taxon>Pentapetalae</taxon>
        <taxon>rosids</taxon>
        <taxon>fabids</taxon>
        <taxon>Rosales</taxon>
        <taxon>Cannabaceae</taxon>
        <taxon>Cannabis</taxon>
    </lineage>
</organism>
<dbReference type="FunFam" id="3.30.200.20:FF:001332">
    <property type="entry name" value="Wall-associated receptor kinase-like 10"/>
    <property type="match status" value="1"/>
</dbReference>
<evidence type="ECO:0000256" key="11">
    <source>
        <dbReference type="ARBA" id="ARBA00023180"/>
    </source>
</evidence>
<dbReference type="InterPro" id="IPR000719">
    <property type="entry name" value="Prot_kinase_dom"/>
</dbReference>
<keyword evidence="8" id="KW-0418">Kinase</keyword>
<dbReference type="GO" id="GO:0007166">
    <property type="term" value="P:cell surface receptor signaling pathway"/>
    <property type="evidence" value="ECO:0007669"/>
    <property type="project" value="InterPro"/>
</dbReference>
<gene>
    <name evidence="19" type="ORF">G4B88_027822</name>
</gene>
<dbReference type="Proteomes" id="UP000583929">
    <property type="component" value="Unassembled WGS sequence"/>
</dbReference>
<dbReference type="InterPro" id="IPR001245">
    <property type="entry name" value="Ser-Thr/Tyr_kinase_cat_dom"/>
</dbReference>
<dbReference type="GO" id="GO:0005509">
    <property type="term" value="F:calcium ion binding"/>
    <property type="evidence" value="ECO:0007669"/>
    <property type="project" value="InterPro"/>
</dbReference>
<keyword evidence="20" id="KW-1185">Reference proteome</keyword>
<dbReference type="PROSITE" id="PS50026">
    <property type="entry name" value="EGF_3"/>
    <property type="match status" value="1"/>
</dbReference>
<dbReference type="PROSITE" id="PS50011">
    <property type="entry name" value="PROTEIN_KINASE_DOM"/>
    <property type="match status" value="1"/>
</dbReference>
<dbReference type="PROSITE" id="PS00107">
    <property type="entry name" value="PROTEIN_KINASE_ATP"/>
    <property type="match status" value="1"/>
</dbReference>
<evidence type="ECO:0000256" key="9">
    <source>
        <dbReference type="ARBA" id="ARBA00022840"/>
    </source>
</evidence>
<dbReference type="SMART" id="SM00179">
    <property type="entry name" value="EGF_CA"/>
    <property type="match status" value="1"/>
</dbReference>
<dbReference type="PROSITE" id="PS00108">
    <property type="entry name" value="PROTEIN_KINASE_ST"/>
    <property type="match status" value="1"/>
</dbReference>
<feature type="domain" description="Protein kinase" evidence="17">
    <location>
        <begin position="363"/>
        <end position="647"/>
    </location>
</feature>
<comment type="caution">
    <text evidence="14">Lacks conserved residue(s) required for the propagation of feature annotation.</text>
</comment>
<accession>A0A7J6DM46</accession>
<evidence type="ECO:0000256" key="5">
    <source>
        <dbReference type="ARBA" id="ARBA00022729"/>
    </source>
</evidence>
<evidence type="ECO:0000256" key="15">
    <source>
        <dbReference type="PROSITE-ProRule" id="PRU10141"/>
    </source>
</evidence>
<dbReference type="GO" id="GO:0005886">
    <property type="term" value="C:plasma membrane"/>
    <property type="evidence" value="ECO:0007669"/>
    <property type="project" value="TreeGrafter"/>
</dbReference>
<keyword evidence="2" id="KW-0723">Serine/threonine-protein kinase</keyword>
<evidence type="ECO:0000313" key="19">
    <source>
        <dbReference type="EMBL" id="KAF4346699.1"/>
    </source>
</evidence>
<dbReference type="Gene3D" id="2.10.25.10">
    <property type="entry name" value="Laminin"/>
    <property type="match status" value="1"/>
</dbReference>